<proteinExistence type="predicted"/>
<evidence type="ECO:0000313" key="1">
    <source>
        <dbReference type="EMBL" id="OSS43853.1"/>
    </source>
</evidence>
<evidence type="ECO:0008006" key="3">
    <source>
        <dbReference type="Google" id="ProtNLM"/>
    </source>
</evidence>
<accession>A0A1Y2LIJ6</accession>
<dbReference type="AlphaFoldDB" id="A0A1Y2LIJ6"/>
<keyword evidence="2" id="KW-1185">Reference proteome</keyword>
<dbReference type="InParanoid" id="A0A1Y2LIJ6"/>
<name>A0A1Y2LIJ6_EPING</name>
<gene>
    <name evidence="1" type="ORF">B5807_11659</name>
</gene>
<dbReference type="EMBL" id="KZ107861">
    <property type="protein sequence ID" value="OSS43853.1"/>
    <property type="molecule type" value="Genomic_DNA"/>
</dbReference>
<dbReference type="Proteomes" id="UP000193240">
    <property type="component" value="Unassembled WGS sequence"/>
</dbReference>
<evidence type="ECO:0000313" key="2">
    <source>
        <dbReference type="Proteomes" id="UP000193240"/>
    </source>
</evidence>
<dbReference type="OMA" id="SCAWESL"/>
<organism evidence="1 2">
    <name type="scientific">Epicoccum nigrum</name>
    <name type="common">Soil fungus</name>
    <name type="synonym">Epicoccum purpurascens</name>
    <dbReference type="NCBI Taxonomy" id="105696"/>
    <lineage>
        <taxon>Eukaryota</taxon>
        <taxon>Fungi</taxon>
        <taxon>Dikarya</taxon>
        <taxon>Ascomycota</taxon>
        <taxon>Pezizomycotina</taxon>
        <taxon>Dothideomycetes</taxon>
        <taxon>Pleosporomycetidae</taxon>
        <taxon>Pleosporales</taxon>
        <taxon>Pleosporineae</taxon>
        <taxon>Didymellaceae</taxon>
        <taxon>Epicoccum</taxon>
    </lineage>
</organism>
<protein>
    <recommendedName>
        <fullName evidence="3">Protein kinase domain-containing protein</fullName>
    </recommendedName>
</protein>
<sequence>MRAVRLILIEYLRGECIASVDPHEIPGPVRSQILKKVLDAEVMIIDAGVNQSDLHPRNVILSLPGNSISALNVSCAWESLDIKVHIIDFNVSRLVDPVYKRYGKLRKKWPGRPLSHLVRHYHNMIKFSGVGWCSVECSNHGEEEDEDGKWLWRHYKDDQRYFSIMRNTKSRRGFDPVYV</sequence>
<reference evidence="1 2" key="1">
    <citation type="journal article" date="2017" name="Genome Announc.">
        <title>Genome sequence of the saprophytic ascomycete Epicoccum nigrum ICMP 19927 strain isolated from New Zealand.</title>
        <authorList>
            <person name="Fokin M."/>
            <person name="Fleetwood D."/>
            <person name="Weir B.S."/>
            <person name="Villas-Boas S.G."/>
        </authorList>
    </citation>
    <scope>NUCLEOTIDE SEQUENCE [LARGE SCALE GENOMIC DNA]</scope>
    <source>
        <strain evidence="1 2">ICMP 19927</strain>
    </source>
</reference>